<keyword evidence="3" id="KW-0862">Zinc</keyword>
<dbReference type="PROSITE" id="PS50089">
    <property type="entry name" value="ZF_RING_2"/>
    <property type="match status" value="1"/>
</dbReference>
<dbReference type="GO" id="GO:0043122">
    <property type="term" value="P:regulation of canonical NF-kappaB signal transduction"/>
    <property type="evidence" value="ECO:0007669"/>
    <property type="project" value="TreeGrafter"/>
</dbReference>
<dbReference type="InterPro" id="IPR013083">
    <property type="entry name" value="Znf_RING/FYVE/PHD"/>
</dbReference>
<gene>
    <name evidence="7" type="ORF">NP493_2465g00007</name>
</gene>
<dbReference type="SMART" id="SM00504">
    <property type="entry name" value="Ubox"/>
    <property type="match status" value="1"/>
</dbReference>
<evidence type="ECO:0000256" key="4">
    <source>
        <dbReference type="PROSITE-ProRule" id="PRU00175"/>
    </source>
</evidence>
<dbReference type="InterPro" id="IPR017907">
    <property type="entry name" value="Znf_RING_CS"/>
</dbReference>
<proteinExistence type="predicted"/>
<dbReference type="InterPro" id="IPR003613">
    <property type="entry name" value="Ubox_domain"/>
</dbReference>
<evidence type="ECO:0000313" key="7">
    <source>
        <dbReference type="EMBL" id="KAK2152437.1"/>
    </source>
</evidence>
<dbReference type="SUPFAM" id="SSF57850">
    <property type="entry name" value="RING/U-box"/>
    <property type="match status" value="1"/>
</dbReference>
<name>A0AAD9N0B9_RIDPI</name>
<dbReference type="SMART" id="SM00184">
    <property type="entry name" value="RING"/>
    <property type="match status" value="1"/>
</dbReference>
<keyword evidence="8" id="KW-1185">Reference proteome</keyword>
<feature type="coiled-coil region" evidence="5">
    <location>
        <begin position="160"/>
        <end position="212"/>
    </location>
</feature>
<keyword evidence="1" id="KW-0479">Metal-binding</keyword>
<dbReference type="EMBL" id="JAODUO010002454">
    <property type="protein sequence ID" value="KAK2152437.1"/>
    <property type="molecule type" value="Genomic_DNA"/>
</dbReference>
<evidence type="ECO:0000256" key="1">
    <source>
        <dbReference type="ARBA" id="ARBA00022723"/>
    </source>
</evidence>
<dbReference type="InterPro" id="IPR001841">
    <property type="entry name" value="Znf_RING"/>
</dbReference>
<dbReference type="PROSITE" id="PS00518">
    <property type="entry name" value="ZF_RING_1"/>
    <property type="match status" value="1"/>
</dbReference>
<evidence type="ECO:0000259" key="6">
    <source>
        <dbReference type="PROSITE" id="PS50089"/>
    </source>
</evidence>
<dbReference type="Proteomes" id="UP001209878">
    <property type="component" value="Unassembled WGS sequence"/>
</dbReference>
<evidence type="ECO:0000313" key="8">
    <source>
        <dbReference type="Proteomes" id="UP001209878"/>
    </source>
</evidence>
<accession>A0AAD9N0B9</accession>
<dbReference type="GO" id="GO:0008270">
    <property type="term" value="F:zinc ion binding"/>
    <property type="evidence" value="ECO:0007669"/>
    <property type="project" value="UniProtKB-KW"/>
</dbReference>
<evidence type="ECO:0000256" key="5">
    <source>
        <dbReference type="SAM" id="Coils"/>
    </source>
</evidence>
<dbReference type="Gene3D" id="3.30.40.10">
    <property type="entry name" value="Zinc/RING finger domain, C3HC4 (zinc finger)"/>
    <property type="match status" value="2"/>
</dbReference>
<keyword evidence="5" id="KW-0175">Coiled coil</keyword>
<feature type="domain" description="RING-type" evidence="6">
    <location>
        <begin position="18"/>
        <end position="58"/>
    </location>
</feature>
<keyword evidence="2 4" id="KW-0863">Zinc-finger</keyword>
<evidence type="ECO:0000256" key="2">
    <source>
        <dbReference type="ARBA" id="ARBA00022771"/>
    </source>
</evidence>
<dbReference type="SUPFAM" id="SSF49599">
    <property type="entry name" value="TRAF domain-like"/>
    <property type="match status" value="1"/>
</dbReference>
<comment type="caution">
    <text evidence="7">The sequence shown here is derived from an EMBL/GenBank/DDBJ whole genome shotgun (WGS) entry which is preliminary data.</text>
</comment>
<evidence type="ECO:0000256" key="3">
    <source>
        <dbReference type="ARBA" id="ARBA00022833"/>
    </source>
</evidence>
<organism evidence="7 8">
    <name type="scientific">Ridgeia piscesae</name>
    <name type="common">Tubeworm</name>
    <dbReference type="NCBI Taxonomy" id="27915"/>
    <lineage>
        <taxon>Eukaryota</taxon>
        <taxon>Metazoa</taxon>
        <taxon>Spiralia</taxon>
        <taxon>Lophotrochozoa</taxon>
        <taxon>Annelida</taxon>
        <taxon>Polychaeta</taxon>
        <taxon>Sedentaria</taxon>
        <taxon>Canalipalpata</taxon>
        <taxon>Sabellida</taxon>
        <taxon>Siboglinidae</taxon>
        <taxon>Ridgeia</taxon>
    </lineage>
</organism>
<protein>
    <recommendedName>
        <fullName evidence="6">RING-type domain-containing protein</fullName>
    </recommendedName>
</protein>
<dbReference type="InterPro" id="IPR018957">
    <property type="entry name" value="Znf_C3HC4_RING-type"/>
</dbReference>
<reference evidence="7" key="1">
    <citation type="journal article" date="2023" name="Mol. Biol. Evol.">
        <title>Third-Generation Sequencing Reveals the Adaptive Role of the Epigenome in Three Deep-Sea Polychaetes.</title>
        <authorList>
            <person name="Perez M."/>
            <person name="Aroh O."/>
            <person name="Sun Y."/>
            <person name="Lan Y."/>
            <person name="Juniper S.K."/>
            <person name="Young C.R."/>
            <person name="Angers B."/>
            <person name="Qian P.Y."/>
        </authorList>
    </citation>
    <scope>NUCLEOTIDE SEQUENCE</scope>
    <source>
        <strain evidence="7">R07B-5</strain>
    </source>
</reference>
<dbReference type="Pfam" id="PF00097">
    <property type="entry name" value="zf-C3HC4"/>
    <property type="match status" value="1"/>
</dbReference>
<dbReference type="GO" id="GO:0016567">
    <property type="term" value="P:protein ubiquitination"/>
    <property type="evidence" value="ECO:0007669"/>
    <property type="project" value="InterPro"/>
</dbReference>
<dbReference type="AlphaFoldDB" id="A0AAD9N0B9"/>
<dbReference type="PANTHER" id="PTHR10131">
    <property type="entry name" value="TNF RECEPTOR ASSOCIATED FACTOR"/>
    <property type="match status" value="1"/>
</dbReference>
<dbReference type="GO" id="GO:0004842">
    <property type="term" value="F:ubiquitin-protein transferase activity"/>
    <property type="evidence" value="ECO:0007669"/>
    <property type="project" value="InterPro"/>
</dbReference>
<dbReference type="PANTHER" id="PTHR10131:SF157">
    <property type="entry name" value="RECEPTOR-ASSOCIATED FACTOR, PUTATIVE-RELATED"/>
    <property type="match status" value="1"/>
</dbReference>
<sequence length="346" mass="38395">MGYSITRFVASVDANLLCSICSAVLEDPVLTPCGHSFCLLCLETWLEHSGASSCPECRGAIGSDETRPIRSVRNLINGLEVVCENRSRGCDAVMRVDAARLHLDSCRYGPVQCAGCTQTVSRCELPEHHVKCAVIAAVLGDDDDGDTEEPGDAIGISRQVSELALRVSSLELKLRRMKRELEAAETQNKRLERQLRKTREELEQKRRLLLDTQYADFDPDYEYGYRAETVSKLSRFIARFLRHKPSYVSASRVFAAIKRCHDNFAAASSSGGAGCQDDIHMLLATAFSSNWFGDEQRVKLRCWLQIMAHCLRYRPTAAVSGPVATKTAGHQGQDLRRLHITSSGVL</sequence>